<comment type="caution">
    <text evidence="1">The sequence shown here is derived from an EMBL/GenBank/DDBJ whole genome shotgun (WGS) entry which is preliminary data.</text>
</comment>
<reference evidence="1 2" key="1">
    <citation type="submission" date="2019-04" db="EMBL/GenBank/DDBJ databases">
        <title>High contiguity whole genome sequence and gene annotation resource for two Venturia nashicola isolates.</title>
        <authorList>
            <person name="Prokchorchik M."/>
            <person name="Won K."/>
            <person name="Lee Y."/>
            <person name="Choi E.D."/>
            <person name="Segonzac C."/>
            <person name="Sohn K.H."/>
        </authorList>
    </citation>
    <scope>NUCLEOTIDE SEQUENCE [LARGE SCALE GENOMIC DNA]</scope>
    <source>
        <strain evidence="1 2">PRI2</strain>
    </source>
</reference>
<name>A0A4Z1PHN2_9PEZI</name>
<protein>
    <submittedName>
        <fullName evidence="1">Uncharacterized protein</fullName>
    </submittedName>
</protein>
<dbReference type="AlphaFoldDB" id="A0A4Z1PHN2"/>
<evidence type="ECO:0000313" key="2">
    <source>
        <dbReference type="Proteomes" id="UP000298493"/>
    </source>
</evidence>
<dbReference type="EMBL" id="SNSC02000007">
    <property type="protein sequence ID" value="TID22700.1"/>
    <property type="molecule type" value="Genomic_DNA"/>
</dbReference>
<organism evidence="1 2">
    <name type="scientific">Venturia nashicola</name>
    <dbReference type="NCBI Taxonomy" id="86259"/>
    <lineage>
        <taxon>Eukaryota</taxon>
        <taxon>Fungi</taxon>
        <taxon>Dikarya</taxon>
        <taxon>Ascomycota</taxon>
        <taxon>Pezizomycotina</taxon>
        <taxon>Dothideomycetes</taxon>
        <taxon>Pleosporomycetidae</taxon>
        <taxon>Venturiales</taxon>
        <taxon>Venturiaceae</taxon>
        <taxon>Venturia</taxon>
    </lineage>
</organism>
<sequence length="84" mass="9374">MDDAFTPSHFRIHPRPKLQCCAARTGSPLVPLGNGKCPVCETATPRKATEVDAATMADENVFGTSFCKMRRLWHIYDTNRQLPP</sequence>
<dbReference type="Proteomes" id="UP000298493">
    <property type="component" value="Unassembled WGS sequence"/>
</dbReference>
<evidence type="ECO:0000313" key="1">
    <source>
        <dbReference type="EMBL" id="TID22700.1"/>
    </source>
</evidence>
<keyword evidence="2" id="KW-1185">Reference proteome</keyword>
<accession>A0A4Z1PHN2</accession>
<gene>
    <name evidence="1" type="ORF">E6O75_ATG01874</name>
</gene>
<proteinExistence type="predicted"/>